<dbReference type="PANTHER" id="PTHR46558">
    <property type="entry name" value="TRACRIPTIONAL REGULATORY PROTEIN-RELATED-RELATED"/>
    <property type="match status" value="1"/>
</dbReference>
<dbReference type="InterPro" id="IPR001387">
    <property type="entry name" value="Cro/C1-type_HTH"/>
</dbReference>
<accession>A0A9W6ESM5</accession>
<dbReference type="Gene3D" id="1.10.260.40">
    <property type="entry name" value="lambda repressor-like DNA-binding domains"/>
    <property type="match status" value="1"/>
</dbReference>
<keyword evidence="2" id="KW-0812">Transmembrane</keyword>
<dbReference type="PROSITE" id="PS50943">
    <property type="entry name" value="HTH_CROC1"/>
    <property type="match status" value="1"/>
</dbReference>
<dbReference type="SUPFAM" id="SSF47413">
    <property type="entry name" value="lambda repressor-like DNA-binding domains"/>
    <property type="match status" value="1"/>
</dbReference>
<dbReference type="SMART" id="SM00530">
    <property type="entry name" value="HTH_XRE"/>
    <property type="match status" value="1"/>
</dbReference>
<sequence length="238" mass="27811">MKFNEKLIDLRNKRNITQAQLSKKLHVSRATISGWETGRNVPDLEMVVYICDFFNVSLDYMLRSDKKAVKKISMSKKKKNILIVIIVILILALLFFIKQSYEAQLSMVKPESLQIVKVSKEPVYVNNKKDYKYNMDVKLNSLFTTWDIQKNKIINFPSVLYGKGKYKNKIFVNYDSRNSLNIFKNIHNNNKIQKLQIPSNYKMDHNLPLNRGKTVILYDGISKDNKNNRIIINSNANK</sequence>
<evidence type="ECO:0000256" key="1">
    <source>
        <dbReference type="ARBA" id="ARBA00023125"/>
    </source>
</evidence>
<gene>
    <name evidence="4" type="ORF">WR164_02780</name>
</gene>
<feature type="transmembrane region" description="Helical" evidence="2">
    <location>
        <begin position="80"/>
        <end position="97"/>
    </location>
</feature>
<evidence type="ECO:0000313" key="5">
    <source>
        <dbReference type="Proteomes" id="UP001144204"/>
    </source>
</evidence>
<dbReference type="GO" id="GO:0003677">
    <property type="term" value="F:DNA binding"/>
    <property type="evidence" value="ECO:0007669"/>
    <property type="project" value="UniProtKB-KW"/>
</dbReference>
<proteinExistence type="predicted"/>
<reference evidence="4" key="2">
    <citation type="journal article" date="2023" name="PLoS ONE">
        <title>Philodulcilactobacillus myokoensis gen. nov., sp. nov., a fructophilic, acidophilic, and agar-phobic lactic acid bacterium isolated from fermented vegetable extracts.</title>
        <authorList>
            <person name="Kouya T."/>
            <person name="Ishiyama Y."/>
            <person name="Ohashi S."/>
            <person name="Kumakubo R."/>
            <person name="Yamazaki T."/>
            <person name="Otaki T."/>
        </authorList>
    </citation>
    <scope>NUCLEOTIDE SEQUENCE</scope>
    <source>
        <strain evidence="4">WR16-4</strain>
    </source>
</reference>
<organism evidence="4 5">
    <name type="scientific">Philodulcilactobacillus myokoensis</name>
    <dbReference type="NCBI Taxonomy" id="2929573"/>
    <lineage>
        <taxon>Bacteria</taxon>
        <taxon>Bacillati</taxon>
        <taxon>Bacillota</taxon>
        <taxon>Bacilli</taxon>
        <taxon>Lactobacillales</taxon>
        <taxon>Lactobacillaceae</taxon>
        <taxon>Philodulcilactobacillus</taxon>
    </lineage>
</organism>
<reference evidence="4" key="1">
    <citation type="submission" date="2022-07" db="EMBL/GenBank/DDBJ databases">
        <authorList>
            <person name="Kouya T."/>
            <person name="Ishiyama Y."/>
        </authorList>
    </citation>
    <scope>NUCLEOTIDE SEQUENCE</scope>
    <source>
        <strain evidence="4">WR16-4</strain>
    </source>
</reference>
<dbReference type="EMBL" id="BRPL01000002">
    <property type="protein sequence ID" value="GLB46299.1"/>
    <property type="molecule type" value="Genomic_DNA"/>
</dbReference>
<dbReference type="InterPro" id="IPR010982">
    <property type="entry name" value="Lambda_DNA-bd_dom_sf"/>
</dbReference>
<feature type="domain" description="HTH cro/C1-type" evidence="3">
    <location>
        <begin position="7"/>
        <end position="61"/>
    </location>
</feature>
<keyword evidence="2" id="KW-1133">Transmembrane helix</keyword>
<keyword evidence="5" id="KW-1185">Reference proteome</keyword>
<keyword evidence="2" id="KW-0472">Membrane</keyword>
<protein>
    <recommendedName>
        <fullName evidence="3">HTH cro/C1-type domain-containing protein</fullName>
    </recommendedName>
</protein>
<dbReference type="Pfam" id="PF01381">
    <property type="entry name" value="HTH_3"/>
    <property type="match status" value="1"/>
</dbReference>
<evidence type="ECO:0000256" key="2">
    <source>
        <dbReference type="SAM" id="Phobius"/>
    </source>
</evidence>
<keyword evidence="1" id="KW-0238">DNA-binding</keyword>
<evidence type="ECO:0000313" key="4">
    <source>
        <dbReference type="EMBL" id="GLB46299.1"/>
    </source>
</evidence>
<dbReference type="RefSeq" id="WP_286135756.1">
    <property type="nucleotide sequence ID" value="NZ_BRPL01000002.1"/>
</dbReference>
<comment type="caution">
    <text evidence="4">The sequence shown here is derived from an EMBL/GenBank/DDBJ whole genome shotgun (WGS) entry which is preliminary data.</text>
</comment>
<name>A0A9W6ESM5_9LACO</name>
<dbReference type="CDD" id="cd00093">
    <property type="entry name" value="HTH_XRE"/>
    <property type="match status" value="1"/>
</dbReference>
<dbReference type="PANTHER" id="PTHR46558:SF15">
    <property type="entry name" value="HELIX-TURN-HELIX DOMAIN PROTEIN"/>
    <property type="match status" value="1"/>
</dbReference>
<dbReference type="Proteomes" id="UP001144204">
    <property type="component" value="Unassembled WGS sequence"/>
</dbReference>
<evidence type="ECO:0000259" key="3">
    <source>
        <dbReference type="PROSITE" id="PS50943"/>
    </source>
</evidence>
<dbReference type="AlphaFoldDB" id="A0A9W6ESM5"/>